<dbReference type="InterPro" id="IPR006212">
    <property type="entry name" value="Furin_repeat"/>
</dbReference>
<reference evidence="2" key="1">
    <citation type="submission" date="2025-08" db="UniProtKB">
        <authorList>
            <consortium name="Ensembl"/>
        </authorList>
    </citation>
    <scope>IDENTIFICATION</scope>
</reference>
<sequence>MFKEKYVSKYIQEVYKVCACVCVYVDGECVDSCIEGFFADEESGDCEVCHRTCRTCGGPRFDDCDSCEHGITLKDGECLEGTQLCVDDCPDGYFANEQQQECVRCHVECATCDGPGIDDCDACNNPKAVRFNGACLPQCPNNTYYDKTANECNEPSSCLSCGPNRRLDATGHCVWFNQCVVGSYKDQNGQCQRCHASCDRCSGPSNDHCLSCNKPDNICVAECPVGYYAEHVDEPTCERCHFSCLSCSGRHSLQCVTCKTGFFRQGASCVEFCSDRSVQNA</sequence>
<dbReference type="Ensembl" id="ENSMMOT00000022767.1">
    <property type="protein sequence ID" value="ENSMMOP00000022397.1"/>
    <property type="gene ID" value="ENSMMOG00000017021.1"/>
</dbReference>
<keyword evidence="3" id="KW-1185">Reference proteome</keyword>
<dbReference type="PANTHER" id="PTHR15332:SF175">
    <property type="entry name" value="PROPROTEIN CONVERTASE SUBTILISIN_KEXIN TYPE 5-LIKE"/>
    <property type="match status" value="1"/>
</dbReference>
<dbReference type="PROSITE" id="PS00652">
    <property type="entry name" value="TNFR_NGFR_1"/>
    <property type="match status" value="1"/>
</dbReference>
<evidence type="ECO:0000259" key="1">
    <source>
        <dbReference type="PROSITE" id="PS00652"/>
    </source>
</evidence>
<dbReference type="InterPro" id="IPR009030">
    <property type="entry name" value="Growth_fac_rcpt_cys_sf"/>
</dbReference>
<evidence type="ECO:0000313" key="3">
    <source>
        <dbReference type="Proteomes" id="UP000261620"/>
    </source>
</evidence>
<feature type="domain" description="TNFR-Cys" evidence="1">
    <location>
        <begin position="179"/>
        <end position="219"/>
    </location>
</feature>
<organism evidence="2 3">
    <name type="scientific">Mola mola</name>
    <name type="common">Ocean sunfish</name>
    <name type="synonym">Tetraodon mola</name>
    <dbReference type="NCBI Taxonomy" id="94237"/>
    <lineage>
        <taxon>Eukaryota</taxon>
        <taxon>Metazoa</taxon>
        <taxon>Chordata</taxon>
        <taxon>Craniata</taxon>
        <taxon>Vertebrata</taxon>
        <taxon>Euteleostomi</taxon>
        <taxon>Actinopterygii</taxon>
        <taxon>Neopterygii</taxon>
        <taxon>Teleostei</taxon>
        <taxon>Neoteleostei</taxon>
        <taxon>Acanthomorphata</taxon>
        <taxon>Eupercaria</taxon>
        <taxon>Tetraodontiformes</taxon>
        <taxon>Molidae</taxon>
        <taxon>Mola</taxon>
    </lineage>
</organism>
<dbReference type="SMART" id="SM00261">
    <property type="entry name" value="FU"/>
    <property type="match status" value="5"/>
</dbReference>
<accession>A0A3Q4BNU9</accession>
<dbReference type="Gene3D" id="2.10.220.10">
    <property type="entry name" value="Hormone Receptor, Insulin-like Growth Factor Receptor 1, Chain A, domain 2"/>
    <property type="match status" value="4"/>
</dbReference>
<dbReference type="STRING" id="94237.ENSMMOP00000022397"/>
<protein>
    <recommendedName>
        <fullName evidence="1">TNFR-Cys domain-containing protein</fullName>
    </recommendedName>
</protein>
<dbReference type="OMA" id="ANECNEP"/>
<dbReference type="SUPFAM" id="SSF57184">
    <property type="entry name" value="Growth factor receptor domain"/>
    <property type="match status" value="2"/>
</dbReference>
<proteinExistence type="predicted"/>
<evidence type="ECO:0000313" key="2">
    <source>
        <dbReference type="Ensembl" id="ENSMMOP00000022397.1"/>
    </source>
</evidence>
<dbReference type="PANTHER" id="PTHR15332">
    <property type="entry name" value="PROPROTEIN CONVERTASE SUBTILISIN_KEXIN TYPE 5-LIKE"/>
    <property type="match status" value="1"/>
</dbReference>
<dbReference type="AlphaFoldDB" id="A0A3Q4BNU9"/>
<dbReference type="InterPro" id="IPR001368">
    <property type="entry name" value="TNFR/NGFR_Cys_rich_reg"/>
</dbReference>
<dbReference type="Proteomes" id="UP000261620">
    <property type="component" value="Unplaced"/>
</dbReference>
<name>A0A3Q4BNU9_MOLML</name>
<dbReference type="CDD" id="cd00064">
    <property type="entry name" value="FU"/>
    <property type="match status" value="3"/>
</dbReference>
<reference evidence="2" key="2">
    <citation type="submission" date="2025-09" db="UniProtKB">
        <authorList>
            <consortium name="Ensembl"/>
        </authorList>
    </citation>
    <scope>IDENTIFICATION</scope>
</reference>